<dbReference type="EMBL" id="BARU01006504">
    <property type="protein sequence ID" value="GAH47394.1"/>
    <property type="molecule type" value="Genomic_DNA"/>
</dbReference>
<evidence type="ECO:0000313" key="1">
    <source>
        <dbReference type="EMBL" id="GAH47394.1"/>
    </source>
</evidence>
<proteinExistence type="predicted"/>
<dbReference type="AlphaFoldDB" id="X1H0K9"/>
<comment type="caution">
    <text evidence="1">The sequence shown here is derived from an EMBL/GenBank/DDBJ whole genome shotgun (WGS) entry which is preliminary data.</text>
</comment>
<accession>X1H0K9</accession>
<gene>
    <name evidence="1" type="ORF">S03H2_12800</name>
</gene>
<protein>
    <submittedName>
        <fullName evidence="1">Uncharacterized protein</fullName>
    </submittedName>
</protein>
<reference evidence="1" key="1">
    <citation type="journal article" date="2014" name="Front. Microbiol.">
        <title>High frequency of phylogenetically diverse reductive dehalogenase-homologous genes in deep subseafloor sedimentary metagenomes.</title>
        <authorList>
            <person name="Kawai M."/>
            <person name="Futagami T."/>
            <person name="Toyoda A."/>
            <person name="Takaki Y."/>
            <person name="Nishi S."/>
            <person name="Hori S."/>
            <person name="Arai W."/>
            <person name="Tsubouchi T."/>
            <person name="Morono Y."/>
            <person name="Uchiyama I."/>
            <person name="Ito T."/>
            <person name="Fujiyama A."/>
            <person name="Inagaki F."/>
            <person name="Takami H."/>
        </authorList>
    </citation>
    <scope>NUCLEOTIDE SEQUENCE</scope>
    <source>
        <strain evidence="1">Expedition CK06-06</strain>
    </source>
</reference>
<organism evidence="1">
    <name type="scientific">marine sediment metagenome</name>
    <dbReference type="NCBI Taxonomy" id="412755"/>
    <lineage>
        <taxon>unclassified sequences</taxon>
        <taxon>metagenomes</taxon>
        <taxon>ecological metagenomes</taxon>
    </lineage>
</organism>
<sequence>MSDKKDTGKAKRVKRSPKVISTVRAERLVTHLTSVVNEAKALKIRINDLPAGDFSEMANGFNNVIEHFSPMLLELPFETTEKAEAPIIEDDVLTFAQIAEGKQTPEETQESQD</sequence>
<name>X1H0K9_9ZZZZ</name>